<evidence type="ECO:0000259" key="3">
    <source>
        <dbReference type="Pfam" id="PF00296"/>
    </source>
</evidence>
<keyword evidence="5" id="KW-1185">Reference proteome</keyword>
<dbReference type="OrthoDB" id="9780518at2"/>
<dbReference type="GO" id="GO:0005829">
    <property type="term" value="C:cytosol"/>
    <property type="evidence" value="ECO:0007669"/>
    <property type="project" value="TreeGrafter"/>
</dbReference>
<evidence type="ECO:0000313" key="5">
    <source>
        <dbReference type="Proteomes" id="UP000186406"/>
    </source>
</evidence>
<dbReference type="InterPro" id="IPR011251">
    <property type="entry name" value="Luciferase-like_dom"/>
</dbReference>
<dbReference type="Proteomes" id="UP000186406">
    <property type="component" value="Unassembled WGS sequence"/>
</dbReference>
<accession>A0A1M7ZLM6</accession>
<name>A0A1M7ZLM6_9HYPH</name>
<gene>
    <name evidence="4" type="ORF">SAMN02745172_02355</name>
</gene>
<dbReference type="PANTHER" id="PTHR30137">
    <property type="entry name" value="LUCIFERASE-LIKE MONOOXYGENASE"/>
    <property type="match status" value="1"/>
</dbReference>
<dbReference type="GO" id="GO:0016705">
    <property type="term" value="F:oxidoreductase activity, acting on paired donors, with incorporation or reduction of molecular oxygen"/>
    <property type="evidence" value="ECO:0007669"/>
    <property type="project" value="InterPro"/>
</dbReference>
<protein>
    <recommendedName>
        <fullName evidence="2">Luciferase-like monooxygenase</fullName>
    </recommendedName>
</protein>
<dbReference type="EMBL" id="FRXO01000004">
    <property type="protein sequence ID" value="SHO65709.1"/>
    <property type="molecule type" value="Genomic_DNA"/>
</dbReference>
<dbReference type="AlphaFoldDB" id="A0A1M7ZLM6"/>
<evidence type="ECO:0000256" key="1">
    <source>
        <dbReference type="ARBA" id="ARBA00007789"/>
    </source>
</evidence>
<dbReference type="InterPro" id="IPR036661">
    <property type="entry name" value="Luciferase-like_sf"/>
</dbReference>
<dbReference type="InterPro" id="IPR050766">
    <property type="entry name" value="Bact_Lucif_Oxidored"/>
</dbReference>
<proteinExistence type="predicted"/>
<evidence type="ECO:0000313" key="4">
    <source>
        <dbReference type="EMBL" id="SHO65709.1"/>
    </source>
</evidence>
<sequence>MAASPPVLSVLDLAHIVEGATATDALRNAADLARHVERLGYRRFWLAEHHNMVGIASAATAVCIGHVAAATTTIRVGAGGIMLPNHSPMVIAEQFGTLDALFPGRIDLGLGRAPGTDMRTLRALRRDPSASDTFPQDVLELQALLGPVEPDQVIRAVPGADSNVPLWILGSSLFGARLAAMLGLPYAFASHFAPEALDYALSDYRERFEPSKTLQKPHAMVGINVFAAETDAEARRLFTSAQQAFTNMMRGTRGKLPPPIDDIDAYWTPAEKMQTSAKLGCSFVGSAETVRTGLARFLERTRADELMVASAIFDHRARLRSYEILAEVGASLGVVTAPQPDACPA</sequence>
<reference evidence="4 5" key="1">
    <citation type="submission" date="2016-12" db="EMBL/GenBank/DDBJ databases">
        <authorList>
            <person name="Song W.-J."/>
            <person name="Kurnit D.M."/>
        </authorList>
    </citation>
    <scope>NUCLEOTIDE SEQUENCE [LARGE SCALE GENOMIC DNA]</scope>
    <source>
        <strain evidence="4 5">DSM 19599</strain>
    </source>
</reference>
<dbReference type="CDD" id="cd00347">
    <property type="entry name" value="Flavin_utilizing_monoxygenases"/>
    <property type="match status" value="1"/>
</dbReference>
<dbReference type="STRING" id="1123029.SAMN02745172_02355"/>
<dbReference type="Gene3D" id="3.20.20.30">
    <property type="entry name" value="Luciferase-like domain"/>
    <property type="match status" value="1"/>
</dbReference>
<evidence type="ECO:0000256" key="2">
    <source>
        <dbReference type="ARBA" id="ARBA00074555"/>
    </source>
</evidence>
<dbReference type="RefSeq" id="WP_073628794.1">
    <property type="nucleotide sequence ID" value="NZ_FRXO01000004.1"/>
</dbReference>
<dbReference type="PANTHER" id="PTHR30137:SF6">
    <property type="entry name" value="LUCIFERASE-LIKE MONOOXYGENASE"/>
    <property type="match status" value="1"/>
</dbReference>
<dbReference type="FunFam" id="3.20.20.30:FF:000002">
    <property type="entry name" value="LLM class flavin-dependent oxidoreductase"/>
    <property type="match status" value="1"/>
</dbReference>
<dbReference type="SUPFAM" id="SSF51679">
    <property type="entry name" value="Bacterial luciferase-like"/>
    <property type="match status" value="1"/>
</dbReference>
<dbReference type="Pfam" id="PF00296">
    <property type="entry name" value="Bac_luciferase"/>
    <property type="match status" value="1"/>
</dbReference>
<organism evidence="4 5">
    <name type="scientific">Pseudoxanthobacter soli DSM 19599</name>
    <dbReference type="NCBI Taxonomy" id="1123029"/>
    <lineage>
        <taxon>Bacteria</taxon>
        <taxon>Pseudomonadati</taxon>
        <taxon>Pseudomonadota</taxon>
        <taxon>Alphaproteobacteria</taxon>
        <taxon>Hyphomicrobiales</taxon>
        <taxon>Segnochrobactraceae</taxon>
        <taxon>Pseudoxanthobacter</taxon>
    </lineage>
</organism>
<feature type="domain" description="Luciferase-like" evidence="3">
    <location>
        <begin position="13"/>
        <end position="303"/>
    </location>
</feature>
<dbReference type="NCBIfam" id="TIGR03558">
    <property type="entry name" value="oxido_grp_1"/>
    <property type="match status" value="1"/>
</dbReference>
<dbReference type="InterPro" id="IPR019949">
    <property type="entry name" value="CmoO-like"/>
</dbReference>
<comment type="similarity">
    <text evidence="1">To bacterial alkanal monooxygenase alpha and beta chains.</text>
</comment>